<dbReference type="OrthoDB" id="9808814at2"/>
<evidence type="ECO:0000256" key="4">
    <source>
        <dbReference type="SAM" id="MobiDB-lite"/>
    </source>
</evidence>
<evidence type="ECO:0000256" key="3">
    <source>
        <dbReference type="RuleBase" id="RU000363"/>
    </source>
</evidence>
<evidence type="ECO:0000313" key="5">
    <source>
        <dbReference type="EMBL" id="RUL85013.1"/>
    </source>
</evidence>
<dbReference type="Pfam" id="PF00106">
    <property type="entry name" value="adh_short"/>
    <property type="match status" value="1"/>
</dbReference>
<accession>A0A432MFV8</accession>
<evidence type="ECO:0000256" key="1">
    <source>
        <dbReference type="ARBA" id="ARBA00006484"/>
    </source>
</evidence>
<dbReference type="PRINTS" id="PR00080">
    <property type="entry name" value="SDRFAMILY"/>
</dbReference>
<dbReference type="PRINTS" id="PR00081">
    <property type="entry name" value="GDHRDH"/>
</dbReference>
<dbReference type="InterPro" id="IPR002347">
    <property type="entry name" value="SDR_fam"/>
</dbReference>
<gene>
    <name evidence="5" type="ORF">TsocGM_19415</name>
</gene>
<dbReference type="InterPro" id="IPR036291">
    <property type="entry name" value="NAD(P)-bd_dom_sf"/>
</dbReference>
<organism evidence="5 6">
    <name type="scientific">Tautonia sociabilis</name>
    <dbReference type="NCBI Taxonomy" id="2080755"/>
    <lineage>
        <taxon>Bacteria</taxon>
        <taxon>Pseudomonadati</taxon>
        <taxon>Planctomycetota</taxon>
        <taxon>Planctomycetia</taxon>
        <taxon>Isosphaerales</taxon>
        <taxon>Isosphaeraceae</taxon>
        <taxon>Tautonia</taxon>
    </lineage>
</organism>
<keyword evidence="6" id="KW-1185">Reference proteome</keyword>
<reference evidence="5 6" key="1">
    <citation type="submission" date="2018-12" db="EMBL/GenBank/DDBJ databases">
        <authorList>
            <person name="Toschakov S.V."/>
        </authorList>
    </citation>
    <scope>NUCLEOTIDE SEQUENCE [LARGE SCALE GENOMIC DNA]</scope>
    <source>
        <strain evidence="5 6">GM2012</strain>
    </source>
</reference>
<protein>
    <submittedName>
        <fullName evidence="5">SDR family NAD(P)-dependent oxidoreductase</fullName>
    </submittedName>
</protein>
<evidence type="ECO:0000256" key="2">
    <source>
        <dbReference type="ARBA" id="ARBA00023002"/>
    </source>
</evidence>
<dbReference type="InterPro" id="IPR020904">
    <property type="entry name" value="Sc_DH/Rdtase_CS"/>
</dbReference>
<dbReference type="PROSITE" id="PS00061">
    <property type="entry name" value="ADH_SHORT"/>
    <property type="match status" value="1"/>
</dbReference>
<dbReference type="SUPFAM" id="SSF51735">
    <property type="entry name" value="NAD(P)-binding Rossmann-fold domains"/>
    <property type="match status" value="1"/>
</dbReference>
<feature type="compositionally biased region" description="Basic and acidic residues" evidence="4">
    <location>
        <begin position="266"/>
        <end position="276"/>
    </location>
</feature>
<evidence type="ECO:0000313" key="6">
    <source>
        <dbReference type="Proteomes" id="UP000280296"/>
    </source>
</evidence>
<dbReference type="GO" id="GO:0016020">
    <property type="term" value="C:membrane"/>
    <property type="evidence" value="ECO:0007669"/>
    <property type="project" value="TreeGrafter"/>
</dbReference>
<dbReference type="PANTHER" id="PTHR44196">
    <property type="entry name" value="DEHYDROGENASE/REDUCTASE SDR FAMILY MEMBER 7B"/>
    <property type="match status" value="1"/>
</dbReference>
<dbReference type="EMBL" id="RYZH01000043">
    <property type="protein sequence ID" value="RUL85013.1"/>
    <property type="molecule type" value="Genomic_DNA"/>
</dbReference>
<reference evidence="5 6" key="2">
    <citation type="submission" date="2019-01" db="EMBL/GenBank/DDBJ databases">
        <title>Tautonia sociabilis, a novel thermotolerant planctomycete of Isosphaeraceae family, isolated from a 4000 m deep subterranean habitat.</title>
        <authorList>
            <person name="Kovaleva O.L."/>
            <person name="Elcheninov A.G."/>
            <person name="Van Heerden E."/>
            <person name="Toshchakov S.V."/>
            <person name="Novikov A."/>
            <person name="Bonch-Osmolovskaya E.A."/>
            <person name="Kublanov I.V."/>
        </authorList>
    </citation>
    <scope>NUCLEOTIDE SEQUENCE [LARGE SCALE GENOMIC DNA]</scope>
    <source>
        <strain evidence="5 6">GM2012</strain>
    </source>
</reference>
<comment type="similarity">
    <text evidence="1 3">Belongs to the short-chain dehydrogenases/reductases (SDR) family.</text>
</comment>
<dbReference type="RefSeq" id="WP_126727120.1">
    <property type="nucleotide sequence ID" value="NZ_RYZH01000043.1"/>
</dbReference>
<sequence length="298" mass="32894">MRSSVRTAIVTGASAGIGRELARQLVRDRGMSVLVTARRRDRLESLAAELPEGGLRIESGDLTDEAFRDRLWQRAMEEFPGGPDLLVNNAGIGHYAEFDQEDPAILRAIVELNIIAPMDLTRRALSAMKARGHGQVMFVSSVLGFVGLPYSSAYAASKHAINGLVRSLRYELAGSGVRVWATCPNRTESEFHAVALGQRPGDAPRRAPYAEPTDRVVRQMVRAIDRRMAFHFPGTSARWVVEASRLLPGPFDWFMRTWAPAHFRSEMERASGEPEISRPFASDLSPQQDADTGRPPGT</sequence>
<feature type="region of interest" description="Disordered" evidence="4">
    <location>
        <begin position="266"/>
        <end position="298"/>
    </location>
</feature>
<name>A0A432MFV8_9BACT</name>
<keyword evidence="2" id="KW-0560">Oxidoreductase</keyword>
<dbReference type="AlphaFoldDB" id="A0A432MFV8"/>
<dbReference type="Proteomes" id="UP000280296">
    <property type="component" value="Unassembled WGS sequence"/>
</dbReference>
<dbReference type="GO" id="GO:0016491">
    <property type="term" value="F:oxidoreductase activity"/>
    <property type="evidence" value="ECO:0007669"/>
    <property type="project" value="UniProtKB-KW"/>
</dbReference>
<dbReference type="Gene3D" id="3.40.50.720">
    <property type="entry name" value="NAD(P)-binding Rossmann-like Domain"/>
    <property type="match status" value="1"/>
</dbReference>
<comment type="caution">
    <text evidence="5">The sequence shown here is derived from an EMBL/GenBank/DDBJ whole genome shotgun (WGS) entry which is preliminary data.</text>
</comment>
<dbReference type="PANTHER" id="PTHR44196:SF1">
    <property type="entry name" value="DEHYDROGENASE_REDUCTASE SDR FAMILY MEMBER 7B"/>
    <property type="match status" value="1"/>
</dbReference>
<proteinExistence type="inferred from homology"/>